<dbReference type="InterPro" id="IPR002110">
    <property type="entry name" value="Ankyrin_rpt"/>
</dbReference>
<dbReference type="SMART" id="SM00248">
    <property type="entry name" value="ANK"/>
    <property type="match status" value="3"/>
</dbReference>
<feature type="repeat" description="ANK" evidence="3">
    <location>
        <begin position="73"/>
        <end position="105"/>
    </location>
</feature>
<evidence type="ECO:0000313" key="5">
    <source>
        <dbReference type="EMBL" id="CAE0634093.1"/>
    </source>
</evidence>
<keyword evidence="2 3" id="KW-0040">ANK repeat</keyword>
<organism evidence="5">
    <name type="scientific">Heterosigma akashiwo</name>
    <name type="common">Chromophytic alga</name>
    <name type="synonym">Heterosigma carterae</name>
    <dbReference type="NCBI Taxonomy" id="2829"/>
    <lineage>
        <taxon>Eukaryota</taxon>
        <taxon>Sar</taxon>
        <taxon>Stramenopiles</taxon>
        <taxon>Ochrophyta</taxon>
        <taxon>Raphidophyceae</taxon>
        <taxon>Chattonellales</taxon>
        <taxon>Chattonellaceae</taxon>
        <taxon>Heterosigma</taxon>
    </lineage>
</organism>
<dbReference type="PANTHER" id="PTHR24171">
    <property type="entry name" value="ANKYRIN REPEAT DOMAIN-CONTAINING PROTEIN 39-RELATED"/>
    <property type="match status" value="1"/>
</dbReference>
<evidence type="ECO:0000256" key="2">
    <source>
        <dbReference type="ARBA" id="ARBA00023043"/>
    </source>
</evidence>
<feature type="repeat" description="ANK" evidence="3">
    <location>
        <begin position="106"/>
        <end position="138"/>
    </location>
</feature>
<sequence length="213" mass="23879">MGDPQRSCGSCEGRHPGDPQRSCGDWVKNFWVQLYLYLDQEAALITACKSAFEFETVKRLCNAGVKVNISDHRGRTPLHYAARHDCFHTVEYLLLVGAELDPRDRDRRTPLHLAAKHGHRAVVGRLLEEGADAGLLDRKGRRAGQHFKHVSPATQAAVKGMIQEALLEDREERIRKGQIGQKSIKCDDPNCPGPESCAHLTFVQRRSFDNDEG</sequence>
<dbReference type="PROSITE" id="PS50297">
    <property type="entry name" value="ANK_REP_REGION"/>
    <property type="match status" value="2"/>
</dbReference>
<dbReference type="Gene3D" id="1.25.40.20">
    <property type="entry name" value="Ankyrin repeat-containing domain"/>
    <property type="match status" value="1"/>
</dbReference>
<dbReference type="Pfam" id="PF12796">
    <property type="entry name" value="Ank_2"/>
    <property type="match status" value="1"/>
</dbReference>
<protein>
    <submittedName>
        <fullName evidence="5">Uncharacterized protein</fullName>
    </submittedName>
</protein>
<dbReference type="SUPFAM" id="SSF48403">
    <property type="entry name" value="Ankyrin repeat"/>
    <property type="match status" value="1"/>
</dbReference>
<dbReference type="EMBL" id="HBIU01027786">
    <property type="protein sequence ID" value="CAE0634093.1"/>
    <property type="molecule type" value="Transcribed_RNA"/>
</dbReference>
<feature type="region of interest" description="Disordered" evidence="4">
    <location>
        <begin position="1"/>
        <end position="20"/>
    </location>
</feature>
<evidence type="ECO:0000256" key="1">
    <source>
        <dbReference type="ARBA" id="ARBA00022737"/>
    </source>
</evidence>
<evidence type="ECO:0000256" key="3">
    <source>
        <dbReference type="PROSITE-ProRule" id="PRU00023"/>
    </source>
</evidence>
<evidence type="ECO:0000256" key="4">
    <source>
        <dbReference type="SAM" id="MobiDB-lite"/>
    </source>
</evidence>
<accession>A0A6S9I8V9</accession>
<proteinExistence type="predicted"/>
<dbReference type="PROSITE" id="PS50088">
    <property type="entry name" value="ANK_REPEAT"/>
    <property type="match status" value="2"/>
</dbReference>
<dbReference type="AlphaFoldDB" id="A0A6S9I8V9"/>
<name>A0A6S9I8V9_HETAK</name>
<dbReference type="InterPro" id="IPR036770">
    <property type="entry name" value="Ankyrin_rpt-contain_sf"/>
</dbReference>
<keyword evidence="1" id="KW-0677">Repeat</keyword>
<gene>
    <name evidence="5" type="ORF">HAKA00212_LOCUS12807</name>
</gene>
<reference evidence="5" key="1">
    <citation type="submission" date="2021-01" db="EMBL/GenBank/DDBJ databases">
        <authorList>
            <person name="Corre E."/>
            <person name="Pelletier E."/>
            <person name="Niang G."/>
            <person name="Scheremetjew M."/>
            <person name="Finn R."/>
            <person name="Kale V."/>
            <person name="Holt S."/>
            <person name="Cochrane G."/>
            <person name="Meng A."/>
            <person name="Brown T."/>
            <person name="Cohen L."/>
        </authorList>
    </citation>
    <scope>NUCLEOTIDE SEQUENCE</scope>
    <source>
        <strain evidence="5">CCMP3107</strain>
    </source>
</reference>